<proteinExistence type="predicted"/>
<dbReference type="Proteomes" id="UP000478463">
    <property type="component" value="Chromosome"/>
</dbReference>
<dbReference type="RefSeq" id="WP_160941650.1">
    <property type="nucleotide sequence ID" value="NZ_CP063310.1"/>
</dbReference>
<dbReference type="AlphaFoldDB" id="A0A6L7ITX1"/>
<dbReference type="EMBL" id="CP063310">
    <property type="protein sequence ID" value="QOS69755.1"/>
    <property type="molecule type" value="Genomic_DNA"/>
</dbReference>
<accession>A0A6L7ITX1</accession>
<protein>
    <submittedName>
        <fullName evidence="1">Uncharacterized protein</fullName>
    </submittedName>
</protein>
<sequence>MIAGYGSGSGRLTGSAVRALVAAQARRVRAVGVVVPVAAGACIAAAGVCWAHAAGASSATMAMLALTQVYPLTVGVCTVAVLAGDPLVEVQAASPVEFRAVQTLRAVILLAAGAVGALVMFVPLQALGIVYRDVGWMGLVTPVGGAALMVLTAYVAAALAGSSRNASLAVVAVWLFFALVWDPNVPLLALQRGLPLLALLAAAACVWRALGAPEYAWRKLGGAR</sequence>
<gene>
    <name evidence="1" type="ORF">GS424_007945</name>
</gene>
<organism evidence="1 2">
    <name type="scientific">Eggerthella guodeyinii</name>
    <dbReference type="NCBI Taxonomy" id="2690837"/>
    <lineage>
        <taxon>Bacteria</taxon>
        <taxon>Bacillati</taxon>
        <taxon>Actinomycetota</taxon>
        <taxon>Coriobacteriia</taxon>
        <taxon>Eggerthellales</taxon>
        <taxon>Eggerthellaceae</taxon>
        <taxon>Eggerthella</taxon>
    </lineage>
</organism>
<evidence type="ECO:0000313" key="2">
    <source>
        <dbReference type="Proteomes" id="UP000478463"/>
    </source>
</evidence>
<dbReference type="KEGG" id="egd:GS424_007945"/>
<name>A0A6L7ITX1_9ACTN</name>
<evidence type="ECO:0000313" key="1">
    <source>
        <dbReference type="EMBL" id="QOS69755.1"/>
    </source>
</evidence>
<reference evidence="1 2" key="1">
    <citation type="submission" date="2020-10" db="EMBL/GenBank/DDBJ databases">
        <title>Eggerthella sp. nov., isolated from human feces.</title>
        <authorList>
            <person name="Yajun G."/>
        </authorList>
    </citation>
    <scope>NUCLEOTIDE SEQUENCE [LARGE SCALE GENOMIC DNA]</scope>
    <source>
        <strain evidence="1 2">HF-1101</strain>
    </source>
</reference>